<dbReference type="Pfam" id="PF00400">
    <property type="entry name" value="WD40"/>
    <property type="match status" value="10"/>
</dbReference>
<dbReference type="InterPro" id="IPR036322">
    <property type="entry name" value="WD40_repeat_dom_sf"/>
</dbReference>
<dbReference type="InterPro" id="IPR013934">
    <property type="entry name" value="Utp13_C"/>
</dbReference>
<dbReference type="PROSITE" id="PS50294">
    <property type="entry name" value="WD_REPEATS_REGION"/>
    <property type="match status" value="9"/>
</dbReference>
<dbReference type="CDD" id="cd00200">
    <property type="entry name" value="WD40"/>
    <property type="match status" value="2"/>
</dbReference>
<evidence type="ECO:0000256" key="3">
    <source>
        <dbReference type="ARBA" id="ARBA00022737"/>
    </source>
</evidence>
<evidence type="ECO:0000313" key="9">
    <source>
        <dbReference type="Proteomes" id="UP000789901"/>
    </source>
</evidence>
<keyword evidence="6" id="KW-0812">Transmembrane</keyword>
<feature type="transmembrane region" description="Helical" evidence="6">
    <location>
        <begin position="781"/>
        <end position="803"/>
    </location>
</feature>
<dbReference type="EMBL" id="CAJVQB010002228">
    <property type="protein sequence ID" value="CAG8567029.1"/>
    <property type="molecule type" value="Genomic_DNA"/>
</dbReference>
<dbReference type="PRINTS" id="PR00320">
    <property type="entry name" value="GPROTEINBRPT"/>
</dbReference>
<feature type="repeat" description="WD" evidence="5">
    <location>
        <begin position="144"/>
        <end position="187"/>
    </location>
</feature>
<comment type="subcellular location">
    <subcellularLocation>
        <location evidence="1">Nucleus</location>
        <location evidence="1">Nucleolus</location>
    </subcellularLocation>
</comment>
<protein>
    <submittedName>
        <fullName evidence="8">44255_t:CDS:1</fullName>
    </submittedName>
</protein>
<feature type="repeat" description="WD" evidence="5">
    <location>
        <begin position="60"/>
        <end position="101"/>
    </location>
</feature>
<feature type="domain" description="U3 small nucleolar RNA-associated protein 13 C-terminal" evidence="7">
    <location>
        <begin position="662"/>
        <end position="771"/>
    </location>
</feature>
<feature type="repeat" description="WD" evidence="5">
    <location>
        <begin position="379"/>
        <end position="413"/>
    </location>
</feature>
<proteinExistence type="predicted"/>
<dbReference type="PANTHER" id="PTHR19854">
    <property type="entry name" value="TRANSDUCIN BETA-LIKE 3"/>
    <property type="match status" value="1"/>
</dbReference>
<feature type="repeat" description="WD" evidence="5">
    <location>
        <begin position="429"/>
        <end position="471"/>
    </location>
</feature>
<keyword evidence="2 5" id="KW-0853">WD repeat</keyword>
<dbReference type="PROSITE" id="PS50082">
    <property type="entry name" value="WD_REPEATS_2"/>
    <property type="match status" value="11"/>
</dbReference>
<comment type="caution">
    <text evidence="8">The sequence shown here is derived from an EMBL/GenBank/DDBJ whole genome shotgun (WGS) entry which is preliminary data.</text>
</comment>
<organism evidence="8 9">
    <name type="scientific">Gigaspora margarita</name>
    <dbReference type="NCBI Taxonomy" id="4874"/>
    <lineage>
        <taxon>Eukaryota</taxon>
        <taxon>Fungi</taxon>
        <taxon>Fungi incertae sedis</taxon>
        <taxon>Mucoromycota</taxon>
        <taxon>Glomeromycotina</taxon>
        <taxon>Glomeromycetes</taxon>
        <taxon>Diversisporales</taxon>
        <taxon>Gigasporaceae</taxon>
        <taxon>Gigaspora</taxon>
    </lineage>
</organism>
<feature type="repeat" description="WD" evidence="5">
    <location>
        <begin position="102"/>
        <end position="143"/>
    </location>
</feature>
<reference evidence="8 9" key="1">
    <citation type="submission" date="2021-06" db="EMBL/GenBank/DDBJ databases">
        <authorList>
            <person name="Kallberg Y."/>
            <person name="Tangrot J."/>
            <person name="Rosling A."/>
        </authorList>
    </citation>
    <scope>NUCLEOTIDE SEQUENCE [LARGE SCALE GENOMIC DNA]</scope>
    <source>
        <strain evidence="8 9">120-4 pot B 10/14</strain>
    </source>
</reference>
<keyword evidence="4" id="KW-0539">Nucleus</keyword>
<dbReference type="Gene3D" id="2.130.10.10">
    <property type="entry name" value="YVTN repeat-like/Quinoprotein amine dehydrogenase"/>
    <property type="match status" value="4"/>
</dbReference>
<keyword evidence="6" id="KW-1133">Transmembrane helix</keyword>
<dbReference type="SMART" id="SM00320">
    <property type="entry name" value="WD40"/>
    <property type="match status" value="13"/>
</dbReference>
<accession>A0ABN7UFH8</accession>
<dbReference type="InterPro" id="IPR001680">
    <property type="entry name" value="WD40_rpt"/>
</dbReference>
<feature type="repeat" description="WD" evidence="5">
    <location>
        <begin position="256"/>
        <end position="282"/>
    </location>
</feature>
<evidence type="ECO:0000256" key="4">
    <source>
        <dbReference type="ARBA" id="ARBA00023242"/>
    </source>
</evidence>
<evidence type="ECO:0000256" key="2">
    <source>
        <dbReference type="ARBA" id="ARBA00022574"/>
    </source>
</evidence>
<feature type="repeat" description="WD" evidence="5">
    <location>
        <begin position="609"/>
        <end position="641"/>
    </location>
</feature>
<dbReference type="Pfam" id="PF08625">
    <property type="entry name" value="Utp13"/>
    <property type="match status" value="1"/>
</dbReference>
<feature type="repeat" description="WD" evidence="5">
    <location>
        <begin position="525"/>
        <end position="566"/>
    </location>
</feature>
<evidence type="ECO:0000256" key="5">
    <source>
        <dbReference type="PROSITE-ProRule" id="PRU00221"/>
    </source>
</evidence>
<dbReference type="InterPro" id="IPR015943">
    <property type="entry name" value="WD40/YVTN_repeat-like_dom_sf"/>
</dbReference>
<dbReference type="InterPro" id="IPR020472">
    <property type="entry name" value="WD40_PAC1"/>
</dbReference>
<dbReference type="Proteomes" id="UP000789901">
    <property type="component" value="Unassembled WGS sequence"/>
</dbReference>
<dbReference type="SUPFAM" id="SSF50978">
    <property type="entry name" value="WD40 repeat-like"/>
    <property type="match status" value="1"/>
</dbReference>
<keyword evidence="3" id="KW-0677">Repeat</keyword>
<feature type="repeat" description="WD" evidence="5">
    <location>
        <begin position="188"/>
        <end position="229"/>
    </location>
</feature>
<keyword evidence="9" id="KW-1185">Reference proteome</keyword>
<evidence type="ECO:0000313" key="8">
    <source>
        <dbReference type="EMBL" id="CAG8567029.1"/>
    </source>
</evidence>
<sequence>MPEAIGKHQLKSSFKPTQTIRPLYTGGKVDISPDENLLITTVGDSIEVTDLQNGNKVLHLSGDTELITTFAVTPDGNHIVTSSRSLVIKIWDFKTGQIKKSFKAHEAPIIVMDIDPTSSLVATGSADSTVKVWDIEGGFCTHNFRGHGGIISALKFHLENNQWTLISGADDCNIRVWDLQDRKCVAVLKSHVSIIRGLDMSSDGRFLISGSRDKVVNIWDFDKKILLKTFPIFETIETLGVLRPNTKINNMDEDFEGELFYTGGDKGIIRIWDIQTGKLIQTQEPEKNTKHIISDIMFVTFRLSLYLRKSNVLTAVTSDQNILFYQITSGLKRVKQIVGHNDEIIDLAYVGKDETHLAIATNTEQINLYNIKSFDFNIIYGHTDIVICLDKSYDGTVLISGSKDHTARIWSIDVDNENFDNRVNCLSICIGHTAAIGTVALSKKSLKFCLTGSQDRTIKYWDLSHLDRSKSDENFRPKALYTNKAHDKDINSIAVAPNDKIFATGSQDKTVKIWSVDDGKLLGICSGHKRGVWSVQFSPVDQTIVTSSGDKTIKIWSTTDFSCLKTFEGHTNTVLKALFLTSGTQLMSCGSDGLLKLWTIKSNECIATLDNHTEKIWALTSRKDENVVASGGADSLINLWEDCTTEEMEKRVKEEEEQILKEQDLANYLLKKDYKNAITLAMSLNQPFRLLNLFKEILDNRAEGDTSITGSESIDNIITNLSKEDIEQILKYIRDWNTNAKHFRTAQTILNAILKTFSSEELLEINDIKEVGLLIEILSSIYLKVVFTMYLMETFISLTNLVIRWFAALYRKTLSTIRSNDYRFISR</sequence>
<feature type="repeat" description="WD" evidence="5">
    <location>
        <begin position="567"/>
        <end position="608"/>
    </location>
</feature>
<feature type="repeat" description="WD" evidence="5">
    <location>
        <begin position="483"/>
        <end position="524"/>
    </location>
</feature>
<evidence type="ECO:0000256" key="1">
    <source>
        <dbReference type="ARBA" id="ARBA00004604"/>
    </source>
</evidence>
<dbReference type="PANTHER" id="PTHR19854:SF15">
    <property type="entry name" value="TRANSDUCIN BETA-LIKE PROTEIN 3"/>
    <property type="match status" value="1"/>
</dbReference>
<keyword evidence="6" id="KW-0472">Membrane</keyword>
<name>A0ABN7UFH8_GIGMA</name>
<evidence type="ECO:0000256" key="6">
    <source>
        <dbReference type="SAM" id="Phobius"/>
    </source>
</evidence>
<dbReference type="PROSITE" id="PS00678">
    <property type="entry name" value="WD_REPEATS_1"/>
    <property type="match status" value="3"/>
</dbReference>
<dbReference type="InterPro" id="IPR011047">
    <property type="entry name" value="Quinoprotein_ADH-like_sf"/>
</dbReference>
<dbReference type="SUPFAM" id="SSF50998">
    <property type="entry name" value="Quinoprotein alcohol dehydrogenase-like"/>
    <property type="match status" value="1"/>
</dbReference>
<gene>
    <name evidence="8" type="ORF">GMARGA_LOCUS5299</name>
</gene>
<dbReference type="InterPro" id="IPR019775">
    <property type="entry name" value="WD40_repeat_CS"/>
</dbReference>
<evidence type="ECO:0000259" key="7">
    <source>
        <dbReference type="Pfam" id="PF08625"/>
    </source>
</evidence>